<protein>
    <submittedName>
        <fullName evidence="2">Uncharacterized protein</fullName>
    </submittedName>
</protein>
<proteinExistence type="predicted"/>
<dbReference type="EMBL" id="JH817548">
    <property type="protein sequence ID" value="EKC29272.1"/>
    <property type="molecule type" value="Genomic_DNA"/>
</dbReference>
<evidence type="ECO:0000256" key="1">
    <source>
        <dbReference type="SAM" id="MobiDB-lite"/>
    </source>
</evidence>
<feature type="region of interest" description="Disordered" evidence="1">
    <location>
        <begin position="1"/>
        <end position="21"/>
    </location>
</feature>
<sequence length="90" mass="9246">MGVPGGKGAKPAGLAGAQGKDMDAMVGPVPDRFDQLFGFVTPFRPPVYSTPQARTVGDITVVGEVDVSLTREVNRGGAVREANVFGTAEG</sequence>
<organism evidence="2">
    <name type="scientific">Magallana gigas</name>
    <name type="common">Pacific oyster</name>
    <name type="synonym">Crassostrea gigas</name>
    <dbReference type="NCBI Taxonomy" id="29159"/>
    <lineage>
        <taxon>Eukaryota</taxon>
        <taxon>Metazoa</taxon>
        <taxon>Spiralia</taxon>
        <taxon>Lophotrochozoa</taxon>
        <taxon>Mollusca</taxon>
        <taxon>Bivalvia</taxon>
        <taxon>Autobranchia</taxon>
        <taxon>Pteriomorphia</taxon>
        <taxon>Ostreida</taxon>
        <taxon>Ostreoidea</taxon>
        <taxon>Ostreidae</taxon>
        <taxon>Magallana</taxon>
    </lineage>
</organism>
<dbReference type="HOGENOM" id="CLU_2442968_0_0_1"/>
<accession>K1PYC9</accession>
<dbReference type="InParanoid" id="K1PYC9"/>
<gene>
    <name evidence="2" type="ORF">CGI_10027488</name>
</gene>
<name>K1PYC9_MAGGI</name>
<feature type="compositionally biased region" description="Low complexity" evidence="1">
    <location>
        <begin position="9"/>
        <end position="19"/>
    </location>
</feature>
<reference evidence="2" key="1">
    <citation type="journal article" date="2012" name="Nature">
        <title>The oyster genome reveals stress adaptation and complexity of shell formation.</title>
        <authorList>
            <person name="Zhang G."/>
            <person name="Fang X."/>
            <person name="Guo X."/>
            <person name="Li L."/>
            <person name="Luo R."/>
            <person name="Xu F."/>
            <person name="Yang P."/>
            <person name="Zhang L."/>
            <person name="Wang X."/>
            <person name="Qi H."/>
            <person name="Xiong Z."/>
            <person name="Que H."/>
            <person name="Xie Y."/>
            <person name="Holland P.W."/>
            <person name="Paps J."/>
            <person name="Zhu Y."/>
            <person name="Wu F."/>
            <person name="Chen Y."/>
            <person name="Wang J."/>
            <person name="Peng C."/>
            <person name="Meng J."/>
            <person name="Yang L."/>
            <person name="Liu J."/>
            <person name="Wen B."/>
            <person name="Zhang N."/>
            <person name="Huang Z."/>
            <person name="Zhu Q."/>
            <person name="Feng Y."/>
            <person name="Mount A."/>
            <person name="Hedgecock D."/>
            <person name="Xu Z."/>
            <person name="Liu Y."/>
            <person name="Domazet-Loso T."/>
            <person name="Du Y."/>
            <person name="Sun X."/>
            <person name="Zhang S."/>
            <person name="Liu B."/>
            <person name="Cheng P."/>
            <person name="Jiang X."/>
            <person name="Li J."/>
            <person name="Fan D."/>
            <person name="Wang W."/>
            <person name="Fu W."/>
            <person name="Wang T."/>
            <person name="Wang B."/>
            <person name="Zhang J."/>
            <person name="Peng Z."/>
            <person name="Li Y."/>
            <person name="Li N."/>
            <person name="Wang J."/>
            <person name="Chen M."/>
            <person name="He Y."/>
            <person name="Tan F."/>
            <person name="Song X."/>
            <person name="Zheng Q."/>
            <person name="Huang R."/>
            <person name="Yang H."/>
            <person name="Du X."/>
            <person name="Chen L."/>
            <person name="Yang M."/>
            <person name="Gaffney P.M."/>
            <person name="Wang S."/>
            <person name="Luo L."/>
            <person name="She Z."/>
            <person name="Ming Y."/>
            <person name="Huang W."/>
            <person name="Zhang S."/>
            <person name="Huang B."/>
            <person name="Zhang Y."/>
            <person name="Qu T."/>
            <person name="Ni P."/>
            <person name="Miao G."/>
            <person name="Wang J."/>
            <person name="Wang Q."/>
            <person name="Steinberg C.E."/>
            <person name="Wang H."/>
            <person name="Li N."/>
            <person name="Qian L."/>
            <person name="Zhang G."/>
            <person name="Li Y."/>
            <person name="Yang H."/>
            <person name="Liu X."/>
            <person name="Wang J."/>
            <person name="Yin Y."/>
            <person name="Wang J."/>
        </authorList>
    </citation>
    <scope>NUCLEOTIDE SEQUENCE [LARGE SCALE GENOMIC DNA]</scope>
    <source>
        <strain evidence="2">05x7-T-G4-1.051#20</strain>
    </source>
</reference>
<evidence type="ECO:0000313" key="2">
    <source>
        <dbReference type="EMBL" id="EKC29272.1"/>
    </source>
</evidence>
<dbReference type="AlphaFoldDB" id="K1PYC9"/>